<dbReference type="InterPro" id="IPR029016">
    <property type="entry name" value="GAF-like_dom_sf"/>
</dbReference>
<dbReference type="PROSITE" id="PS51077">
    <property type="entry name" value="HTH_ICLR"/>
    <property type="match status" value="1"/>
</dbReference>
<dbReference type="GO" id="GO:0003677">
    <property type="term" value="F:DNA binding"/>
    <property type="evidence" value="ECO:0007669"/>
    <property type="project" value="UniProtKB-KW"/>
</dbReference>
<evidence type="ECO:0000313" key="7">
    <source>
        <dbReference type="Proteomes" id="UP000190092"/>
    </source>
</evidence>
<protein>
    <submittedName>
        <fullName evidence="6">Transcriptional regulator, IclR family</fullName>
    </submittedName>
</protein>
<evidence type="ECO:0000256" key="1">
    <source>
        <dbReference type="ARBA" id="ARBA00023015"/>
    </source>
</evidence>
<dbReference type="Gene3D" id="3.30.450.40">
    <property type="match status" value="1"/>
</dbReference>
<accession>A0A1T4KET4</accession>
<dbReference type="EMBL" id="FUWJ01000001">
    <property type="protein sequence ID" value="SJZ40920.1"/>
    <property type="molecule type" value="Genomic_DNA"/>
</dbReference>
<dbReference type="Proteomes" id="UP000190092">
    <property type="component" value="Unassembled WGS sequence"/>
</dbReference>
<evidence type="ECO:0000256" key="3">
    <source>
        <dbReference type="ARBA" id="ARBA00023163"/>
    </source>
</evidence>
<evidence type="ECO:0000256" key="2">
    <source>
        <dbReference type="ARBA" id="ARBA00023125"/>
    </source>
</evidence>
<dbReference type="InterPro" id="IPR050707">
    <property type="entry name" value="HTH_MetabolicPath_Reg"/>
</dbReference>
<dbReference type="SMART" id="SM00346">
    <property type="entry name" value="HTH_ICLR"/>
    <property type="match status" value="1"/>
</dbReference>
<feature type="domain" description="HTH iclR-type" evidence="4">
    <location>
        <begin position="34"/>
        <end position="96"/>
    </location>
</feature>
<dbReference type="InterPro" id="IPR036390">
    <property type="entry name" value="WH_DNA-bd_sf"/>
</dbReference>
<organism evidence="6 7">
    <name type="scientific">Enhydrobacter aerosaccus</name>
    <dbReference type="NCBI Taxonomy" id="225324"/>
    <lineage>
        <taxon>Bacteria</taxon>
        <taxon>Pseudomonadati</taxon>
        <taxon>Pseudomonadota</taxon>
        <taxon>Alphaproteobacteria</taxon>
        <taxon>Hyphomicrobiales</taxon>
        <taxon>Enhydrobacter</taxon>
    </lineage>
</organism>
<gene>
    <name evidence="6" type="ORF">SAMN02745126_00923</name>
</gene>
<dbReference type="GO" id="GO:0045892">
    <property type="term" value="P:negative regulation of DNA-templated transcription"/>
    <property type="evidence" value="ECO:0007669"/>
    <property type="project" value="TreeGrafter"/>
</dbReference>
<keyword evidence="7" id="KW-1185">Reference proteome</keyword>
<dbReference type="InterPro" id="IPR014757">
    <property type="entry name" value="Tscrpt_reg_IclR_C"/>
</dbReference>
<dbReference type="Gene3D" id="1.10.10.10">
    <property type="entry name" value="Winged helix-like DNA-binding domain superfamily/Winged helix DNA-binding domain"/>
    <property type="match status" value="1"/>
</dbReference>
<dbReference type="Pfam" id="PF09339">
    <property type="entry name" value="HTH_IclR"/>
    <property type="match status" value="1"/>
</dbReference>
<dbReference type="AlphaFoldDB" id="A0A1T4KET4"/>
<dbReference type="InterPro" id="IPR036388">
    <property type="entry name" value="WH-like_DNA-bd_sf"/>
</dbReference>
<dbReference type="Pfam" id="PF01614">
    <property type="entry name" value="IclR_C"/>
    <property type="match status" value="1"/>
</dbReference>
<dbReference type="PANTHER" id="PTHR30136:SF33">
    <property type="entry name" value="TRANSCRIPTIONAL REGULATORY PROTEIN"/>
    <property type="match status" value="1"/>
</dbReference>
<dbReference type="SUPFAM" id="SSF55781">
    <property type="entry name" value="GAF domain-like"/>
    <property type="match status" value="1"/>
</dbReference>
<keyword evidence="2" id="KW-0238">DNA-binding</keyword>
<dbReference type="SUPFAM" id="SSF46785">
    <property type="entry name" value="Winged helix' DNA-binding domain"/>
    <property type="match status" value="1"/>
</dbReference>
<evidence type="ECO:0000259" key="4">
    <source>
        <dbReference type="PROSITE" id="PS51077"/>
    </source>
</evidence>
<keyword evidence="3" id="KW-0804">Transcription</keyword>
<evidence type="ECO:0000313" key="6">
    <source>
        <dbReference type="EMBL" id="SJZ40920.1"/>
    </source>
</evidence>
<keyword evidence="1" id="KW-0805">Transcription regulation</keyword>
<name>A0A1T4KET4_9HYPH</name>
<dbReference type="OrthoDB" id="9807558at2"/>
<dbReference type="PROSITE" id="PS51078">
    <property type="entry name" value="ICLR_ED"/>
    <property type="match status" value="1"/>
</dbReference>
<dbReference type="PANTHER" id="PTHR30136">
    <property type="entry name" value="HELIX-TURN-HELIX TRANSCRIPTIONAL REGULATOR, ICLR FAMILY"/>
    <property type="match status" value="1"/>
</dbReference>
<evidence type="ECO:0000259" key="5">
    <source>
        <dbReference type="PROSITE" id="PS51078"/>
    </source>
</evidence>
<sequence length="312" mass="34140">MGNVSHLVTRTAALQSSFENGLAEGMPAKDRQFVTALARGLDILRAFHAGEGMLGNQEIAHRTGLPKPTVARLTHTLTELGYLNYIRRFRKYELGASVLALGYAAISSMDVRRASRGPLEQLAHALNASTALGGRDRHSMIYLEACRGPSVVAITHDVGTRVPMASTAMGRAYLFSLPDVDRNKHIDAIRRRWRDDWTKVKAGMERSFKELAERGFCVTWGEWLPELCGVGAPLRNTDGTAAYAINASAPIYQISRDRLEADWGPRLVKVARDIRTAMAAQPASAQPMAPNALRAGFNGNGHRPPLAAMARR</sequence>
<feature type="domain" description="IclR-ED" evidence="5">
    <location>
        <begin position="97"/>
        <end position="280"/>
    </location>
</feature>
<dbReference type="InterPro" id="IPR005471">
    <property type="entry name" value="Tscrpt_reg_IclR_N"/>
</dbReference>
<reference evidence="7" key="1">
    <citation type="submission" date="2017-02" db="EMBL/GenBank/DDBJ databases">
        <authorList>
            <person name="Varghese N."/>
            <person name="Submissions S."/>
        </authorList>
    </citation>
    <scope>NUCLEOTIDE SEQUENCE [LARGE SCALE GENOMIC DNA]</scope>
    <source>
        <strain evidence="7">ATCC 27094</strain>
    </source>
</reference>
<dbReference type="STRING" id="225324.SAMN02745126_00923"/>
<dbReference type="RefSeq" id="WP_085932603.1">
    <property type="nucleotide sequence ID" value="NZ_FUWJ01000001.1"/>
</dbReference>
<dbReference type="GO" id="GO:0003700">
    <property type="term" value="F:DNA-binding transcription factor activity"/>
    <property type="evidence" value="ECO:0007669"/>
    <property type="project" value="TreeGrafter"/>
</dbReference>
<proteinExistence type="predicted"/>